<gene>
    <name evidence="3" type="ORF">Bhyg_10497</name>
</gene>
<evidence type="ECO:0000313" key="4">
    <source>
        <dbReference type="Proteomes" id="UP001151699"/>
    </source>
</evidence>
<keyword evidence="2" id="KW-1133">Transmembrane helix</keyword>
<reference evidence="3" key="1">
    <citation type="submission" date="2022-07" db="EMBL/GenBank/DDBJ databases">
        <authorList>
            <person name="Trinca V."/>
            <person name="Uliana J.V.C."/>
            <person name="Torres T.T."/>
            <person name="Ward R.J."/>
            <person name="Monesi N."/>
        </authorList>
    </citation>
    <scope>NUCLEOTIDE SEQUENCE</scope>
    <source>
        <strain evidence="3">HSMRA1968</strain>
        <tissue evidence="3">Whole embryos</tissue>
    </source>
</reference>
<proteinExistence type="predicted"/>
<feature type="transmembrane region" description="Helical" evidence="2">
    <location>
        <begin position="32"/>
        <end position="56"/>
    </location>
</feature>
<sequence>MSSDTRLLLPFLKYLKTEPVIVDYQIFSEACATIFCFVSFLLTNVCVLKCIFFNVYRENVVVKTFFEKMERILLEDVEDEMADEESTGCDEIGGEAEAETQQI</sequence>
<organism evidence="3 4">
    <name type="scientific">Pseudolycoriella hygida</name>
    <dbReference type="NCBI Taxonomy" id="35572"/>
    <lineage>
        <taxon>Eukaryota</taxon>
        <taxon>Metazoa</taxon>
        <taxon>Ecdysozoa</taxon>
        <taxon>Arthropoda</taxon>
        <taxon>Hexapoda</taxon>
        <taxon>Insecta</taxon>
        <taxon>Pterygota</taxon>
        <taxon>Neoptera</taxon>
        <taxon>Endopterygota</taxon>
        <taxon>Diptera</taxon>
        <taxon>Nematocera</taxon>
        <taxon>Sciaroidea</taxon>
        <taxon>Sciaridae</taxon>
        <taxon>Pseudolycoriella</taxon>
    </lineage>
</organism>
<evidence type="ECO:0000256" key="2">
    <source>
        <dbReference type="SAM" id="Phobius"/>
    </source>
</evidence>
<feature type="region of interest" description="Disordered" evidence="1">
    <location>
        <begin position="79"/>
        <end position="103"/>
    </location>
</feature>
<accession>A0A9Q0MTK5</accession>
<evidence type="ECO:0000313" key="3">
    <source>
        <dbReference type="EMBL" id="KAJ6637766.1"/>
    </source>
</evidence>
<keyword evidence="4" id="KW-1185">Reference proteome</keyword>
<keyword evidence="2" id="KW-0472">Membrane</keyword>
<dbReference type="AlphaFoldDB" id="A0A9Q0MTK5"/>
<keyword evidence="2" id="KW-0812">Transmembrane</keyword>
<dbReference type="EMBL" id="WJQU01000003">
    <property type="protein sequence ID" value="KAJ6637766.1"/>
    <property type="molecule type" value="Genomic_DNA"/>
</dbReference>
<name>A0A9Q0MTK5_9DIPT</name>
<comment type="caution">
    <text evidence="3">The sequence shown here is derived from an EMBL/GenBank/DDBJ whole genome shotgun (WGS) entry which is preliminary data.</text>
</comment>
<dbReference type="Proteomes" id="UP001151699">
    <property type="component" value="Chromosome X"/>
</dbReference>
<evidence type="ECO:0000256" key="1">
    <source>
        <dbReference type="SAM" id="MobiDB-lite"/>
    </source>
</evidence>
<dbReference type="OrthoDB" id="10495506at2759"/>
<protein>
    <submittedName>
        <fullName evidence="3">Uncharacterized protein</fullName>
    </submittedName>
</protein>